<evidence type="ECO:0000313" key="4">
    <source>
        <dbReference type="Proteomes" id="UP000297429"/>
    </source>
</evidence>
<dbReference type="Proteomes" id="UP000297429">
    <property type="component" value="Unassembled WGS sequence"/>
</dbReference>
<dbReference type="RefSeq" id="WP_121288002.1">
    <property type="nucleotide sequence ID" value="NZ_RCCK01000016.1"/>
</dbReference>
<gene>
    <name evidence="1" type="ORF">BCL90_5213</name>
    <name evidence="2" type="ORF">E3V97_22845</name>
</gene>
<accession>A0A497XNM9</accession>
<reference evidence="1 3" key="1">
    <citation type="submission" date="2018-10" db="EMBL/GenBank/DDBJ databases">
        <title>Genomic Encyclopedia of Archaeal and Bacterial Type Strains, Phase II (KMG-II): from individual species to whole genera.</title>
        <authorList>
            <person name="Goeker M."/>
        </authorList>
    </citation>
    <scope>NUCLEOTIDE SEQUENCE [LARGE SCALE GENOMIC DNA]</scope>
    <source>
        <strain evidence="1 3">DSM 19624</strain>
    </source>
</reference>
<dbReference type="EMBL" id="RCCK01000016">
    <property type="protein sequence ID" value="RLJ69615.1"/>
    <property type="molecule type" value="Genomic_DNA"/>
</dbReference>
<reference evidence="2 4" key="2">
    <citation type="submission" date="2019-03" db="EMBL/GenBank/DDBJ databases">
        <authorList>
            <person name="He R.-H."/>
        </authorList>
    </citation>
    <scope>NUCLEOTIDE SEQUENCE [LARGE SCALE GENOMIC DNA]</scope>
    <source>
        <strain evidence="2 4">DSM 19624</strain>
    </source>
</reference>
<dbReference type="OrthoDB" id="2677145at2"/>
<proteinExistence type="predicted"/>
<organism evidence="1 3">
    <name type="scientific">Pedobacter alluvionis</name>
    <dbReference type="NCBI Taxonomy" id="475253"/>
    <lineage>
        <taxon>Bacteria</taxon>
        <taxon>Pseudomonadati</taxon>
        <taxon>Bacteroidota</taxon>
        <taxon>Sphingobacteriia</taxon>
        <taxon>Sphingobacteriales</taxon>
        <taxon>Sphingobacteriaceae</taxon>
        <taxon>Pedobacter</taxon>
    </lineage>
</organism>
<dbReference type="PROSITE" id="PS51257">
    <property type="entry name" value="PROKAR_LIPOPROTEIN"/>
    <property type="match status" value="1"/>
</dbReference>
<dbReference type="EMBL" id="SOPX01000006">
    <property type="protein sequence ID" value="TFB28330.1"/>
    <property type="molecule type" value="Genomic_DNA"/>
</dbReference>
<protein>
    <submittedName>
        <fullName evidence="1">Uncharacterized protein</fullName>
    </submittedName>
</protein>
<dbReference type="AlphaFoldDB" id="A0A497XNM9"/>
<dbReference type="Proteomes" id="UP000273898">
    <property type="component" value="Unassembled WGS sequence"/>
</dbReference>
<keyword evidence="4" id="KW-1185">Reference proteome</keyword>
<name>A0A497XNM9_9SPHI</name>
<evidence type="ECO:0000313" key="1">
    <source>
        <dbReference type="EMBL" id="RLJ69615.1"/>
    </source>
</evidence>
<comment type="caution">
    <text evidence="1">The sequence shown here is derived from an EMBL/GenBank/DDBJ whole genome shotgun (WGS) entry which is preliminary data.</text>
</comment>
<sequence length="182" mass="20781">MKITPILLLVLIFISCNEEKKINHAGKKKIEKIVNAVPKQAKTDTVVKTKPIIKKTIFPIDGTYVIENDDPSCEMTLMLSYQADQLVYKLTTNKRTLTDKAEIELNESKDGYYLTLKNIEWSENEGTLDDEGEPIDPDITLPTEIQGVLEKNQITIQNTGNVMNYYVKIEECNAKFIRLIKK</sequence>
<evidence type="ECO:0000313" key="3">
    <source>
        <dbReference type="Proteomes" id="UP000273898"/>
    </source>
</evidence>
<evidence type="ECO:0000313" key="2">
    <source>
        <dbReference type="EMBL" id="TFB28330.1"/>
    </source>
</evidence>